<dbReference type="GO" id="GO:0004364">
    <property type="term" value="F:glutathione transferase activity"/>
    <property type="evidence" value="ECO:0007669"/>
    <property type="project" value="UniProtKB-EC"/>
</dbReference>
<evidence type="ECO:0000259" key="6">
    <source>
        <dbReference type="PROSITE" id="PS50404"/>
    </source>
</evidence>
<keyword evidence="4" id="KW-0808">Transferase</keyword>
<comment type="catalytic activity">
    <reaction evidence="5">
        <text>RX + glutathione = an S-substituted glutathione + a halide anion + H(+)</text>
        <dbReference type="Rhea" id="RHEA:16437"/>
        <dbReference type="ChEBI" id="CHEBI:15378"/>
        <dbReference type="ChEBI" id="CHEBI:16042"/>
        <dbReference type="ChEBI" id="CHEBI:17792"/>
        <dbReference type="ChEBI" id="CHEBI:57925"/>
        <dbReference type="ChEBI" id="CHEBI:90779"/>
        <dbReference type="EC" id="2.5.1.18"/>
    </reaction>
</comment>
<name>A0A7R9L3H3_9ACAR</name>
<dbReference type="EMBL" id="CAJPIZ010014129">
    <property type="protein sequence ID" value="CAG2114606.1"/>
    <property type="molecule type" value="Genomic_DNA"/>
</dbReference>
<dbReference type="InterPro" id="IPR004045">
    <property type="entry name" value="Glutathione_S-Trfase_N"/>
</dbReference>
<dbReference type="SUPFAM" id="SSF52833">
    <property type="entry name" value="Thioredoxin-like"/>
    <property type="match status" value="1"/>
</dbReference>
<dbReference type="PROSITE" id="PS50404">
    <property type="entry name" value="GST_NTER"/>
    <property type="match status" value="1"/>
</dbReference>
<gene>
    <name evidence="7" type="ORF">OSB1V03_LOCUS14572</name>
</gene>
<dbReference type="Proteomes" id="UP000759131">
    <property type="component" value="Unassembled WGS sequence"/>
</dbReference>
<dbReference type="GO" id="GO:0006749">
    <property type="term" value="P:glutathione metabolic process"/>
    <property type="evidence" value="ECO:0007669"/>
    <property type="project" value="TreeGrafter"/>
</dbReference>
<protein>
    <recommendedName>
        <fullName evidence="3">glutathione transferase</fullName>
        <ecNumber evidence="3">2.5.1.18</ecNumber>
    </recommendedName>
</protein>
<dbReference type="OrthoDB" id="4951845at2759"/>
<evidence type="ECO:0000256" key="2">
    <source>
        <dbReference type="ARBA" id="ARBA00005861"/>
    </source>
</evidence>
<dbReference type="PANTHER" id="PTHR11571:SF222">
    <property type="entry name" value="GLUTATHIONE TRANSFERASE"/>
    <property type="match status" value="1"/>
</dbReference>
<reference evidence="7" key="1">
    <citation type="submission" date="2020-11" db="EMBL/GenBank/DDBJ databases">
        <authorList>
            <person name="Tran Van P."/>
        </authorList>
    </citation>
    <scope>NUCLEOTIDE SEQUENCE</scope>
</reference>
<organism evidence="7">
    <name type="scientific">Medioppia subpectinata</name>
    <dbReference type="NCBI Taxonomy" id="1979941"/>
    <lineage>
        <taxon>Eukaryota</taxon>
        <taxon>Metazoa</taxon>
        <taxon>Ecdysozoa</taxon>
        <taxon>Arthropoda</taxon>
        <taxon>Chelicerata</taxon>
        <taxon>Arachnida</taxon>
        <taxon>Acari</taxon>
        <taxon>Acariformes</taxon>
        <taxon>Sarcoptiformes</taxon>
        <taxon>Oribatida</taxon>
        <taxon>Brachypylina</taxon>
        <taxon>Oppioidea</taxon>
        <taxon>Oppiidae</taxon>
        <taxon>Medioppia</taxon>
    </lineage>
</organism>
<dbReference type="Pfam" id="PF02798">
    <property type="entry name" value="GST_N"/>
    <property type="match status" value="1"/>
</dbReference>
<evidence type="ECO:0000256" key="1">
    <source>
        <dbReference type="ARBA" id="ARBA00003701"/>
    </source>
</evidence>
<dbReference type="InterPro" id="IPR050213">
    <property type="entry name" value="GST_superfamily"/>
</dbReference>
<dbReference type="AlphaFoldDB" id="A0A7R9L3H3"/>
<keyword evidence="8" id="KW-1185">Reference proteome</keyword>
<dbReference type="InterPro" id="IPR036249">
    <property type="entry name" value="Thioredoxin-like_sf"/>
</dbReference>
<evidence type="ECO:0000313" key="7">
    <source>
        <dbReference type="EMBL" id="CAD7634176.1"/>
    </source>
</evidence>
<sequence length="156" mass="17529">MSDISVPTIGYYKTRGLAQPIRLLLAYKSVKFIDKYYGKSGDKNLDDNPADWLAEKTILGLEFPDLPYYIVGPLKLTQSTAIMRYLARKHGLLATDETGLVRQDLLEQQLLDIRMGIIVNNGVDHGFDIVIAGHIVAGRSPQLDRLSRFLCARRLP</sequence>
<feature type="non-terminal residue" evidence="7">
    <location>
        <position position="156"/>
    </location>
</feature>
<evidence type="ECO:0000313" key="8">
    <source>
        <dbReference type="Proteomes" id="UP000759131"/>
    </source>
</evidence>
<evidence type="ECO:0000256" key="3">
    <source>
        <dbReference type="ARBA" id="ARBA00012452"/>
    </source>
</evidence>
<feature type="domain" description="GST N-terminal" evidence="6">
    <location>
        <begin position="5"/>
        <end position="94"/>
    </location>
</feature>
<evidence type="ECO:0000256" key="5">
    <source>
        <dbReference type="ARBA" id="ARBA00047960"/>
    </source>
</evidence>
<dbReference type="PANTHER" id="PTHR11571">
    <property type="entry name" value="GLUTATHIONE S-TRANSFERASE"/>
    <property type="match status" value="1"/>
</dbReference>
<proteinExistence type="inferred from homology"/>
<comment type="function">
    <text evidence="1">Conjugation of reduced glutathione to a wide number of exogenous and endogenous hydrophobic electrophiles.</text>
</comment>
<accession>A0A7R9L3H3</accession>
<evidence type="ECO:0000256" key="4">
    <source>
        <dbReference type="ARBA" id="ARBA00022679"/>
    </source>
</evidence>
<dbReference type="EMBL" id="OC868704">
    <property type="protein sequence ID" value="CAD7634176.1"/>
    <property type="molecule type" value="Genomic_DNA"/>
</dbReference>
<dbReference type="EC" id="2.5.1.18" evidence="3"/>
<comment type="similarity">
    <text evidence="2">Belongs to the GST superfamily. Mu family.</text>
</comment>
<dbReference type="Gene3D" id="1.20.1050.130">
    <property type="match status" value="1"/>
</dbReference>